<sequence>MSKYNLPPEALAKVDYTYTTGAGEYTQVHTQHGMTQQEWNDLPESEQRRLYYQYGIPAKSPTDPSNAVPRGSQPDDEKWGIEADDGYEVDPKELRDLASKMHSEFTGWQQRLGKVQKIAITTGNLGGVPGSESFVDLANQSRDGFGTYIKNITDAYNGVIEKLKATADNYEAAHGKSQQQVNGINSGGNANFK</sequence>
<protein>
    <submittedName>
        <fullName evidence="2">Uncharacterized protein</fullName>
    </submittedName>
</protein>
<dbReference type="AlphaFoldDB" id="A0A6I4MPL8"/>
<gene>
    <name evidence="2" type="ORF">F8568_037870</name>
</gene>
<evidence type="ECO:0000313" key="3">
    <source>
        <dbReference type="Proteomes" id="UP000462055"/>
    </source>
</evidence>
<feature type="compositionally biased region" description="Polar residues" evidence="1">
    <location>
        <begin position="176"/>
        <end position="193"/>
    </location>
</feature>
<dbReference type="EMBL" id="WBMS02000044">
    <property type="protein sequence ID" value="MWA06024.1"/>
    <property type="molecule type" value="Genomic_DNA"/>
</dbReference>
<accession>A0A6I4MPL8</accession>
<proteinExistence type="predicted"/>
<dbReference type="Gene3D" id="1.10.287.1060">
    <property type="entry name" value="ESAT-6-like"/>
    <property type="match status" value="1"/>
</dbReference>
<feature type="region of interest" description="Disordered" evidence="1">
    <location>
        <begin position="174"/>
        <end position="193"/>
    </location>
</feature>
<keyword evidence="3" id="KW-1185">Reference proteome</keyword>
<dbReference type="RefSeq" id="WP_151598428.1">
    <property type="nucleotide sequence ID" value="NZ_WBMS02000044.1"/>
</dbReference>
<name>A0A6I4MPL8_9ACTN</name>
<reference evidence="2" key="1">
    <citation type="submission" date="2019-12" db="EMBL/GenBank/DDBJ databases">
        <title>Actinomadura physcomitrii sp. nov., a novel actinomycete isolated from moss [Physcomitrium sphaericum (Ludw) Fuernr].</title>
        <authorList>
            <person name="Zhuang X."/>
        </authorList>
    </citation>
    <scope>NUCLEOTIDE SEQUENCE [LARGE SCALE GENOMIC DNA]</scope>
    <source>
        <strain evidence="2">LD22</strain>
    </source>
</reference>
<feature type="region of interest" description="Disordered" evidence="1">
    <location>
        <begin position="56"/>
        <end position="82"/>
    </location>
</feature>
<comment type="caution">
    <text evidence="2">The sequence shown here is derived from an EMBL/GenBank/DDBJ whole genome shotgun (WGS) entry which is preliminary data.</text>
</comment>
<dbReference type="Proteomes" id="UP000462055">
    <property type="component" value="Unassembled WGS sequence"/>
</dbReference>
<evidence type="ECO:0000256" key="1">
    <source>
        <dbReference type="SAM" id="MobiDB-lite"/>
    </source>
</evidence>
<evidence type="ECO:0000313" key="2">
    <source>
        <dbReference type="EMBL" id="MWA06024.1"/>
    </source>
</evidence>
<organism evidence="2 3">
    <name type="scientific">Actinomadura physcomitrii</name>
    <dbReference type="NCBI Taxonomy" id="2650748"/>
    <lineage>
        <taxon>Bacteria</taxon>
        <taxon>Bacillati</taxon>
        <taxon>Actinomycetota</taxon>
        <taxon>Actinomycetes</taxon>
        <taxon>Streptosporangiales</taxon>
        <taxon>Thermomonosporaceae</taxon>
        <taxon>Actinomadura</taxon>
    </lineage>
</organism>